<dbReference type="SUPFAM" id="SSF81901">
    <property type="entry name" value="HCP-like"/>
    <property type="match status" value="2"/>
</dbReference>
<feature type="region of interest" description="Disordered" evidence="2">
    <location>
        <begin position="397"/>
        <end position="446"/>
    </location>
</feature>
<dbReference type="InterPro" id="IPR011990">
    <property type="entry name" value="TPR-like_helical_dom_sf"/>
</dbReference>
<dbReference type="Gene3D" id="1.25.40.10">
    <property type="entry name" value="Tetratricopeptide repeat domain"/>
    <property type="match status" value="2"/>
</dbReference>
<dbReference type="Proteomes" id="UP000698800">
    <property type="component" value="Unassembled WGS sequence"/>
</dbReference>
<keyword evidence="4" id="KW-1185">Reference proteome</keyword>
<accession>A0A9P8L2W1</accession>
<comment type="caution">
    <text evidence="3">The sequence shown here is derived from an EMBL/GenBank/DDBJ whole genome shotgun (WGS) entry which is preliminary data.</text>
</comment>
<dbReference type="PANTHER" id="PTHR46430">
    <property type="entry name" value="PROTEIN SKT5-RELATED"/>
    <property type="match status" value="1"/>
</dbReference>
<sequence length="858" mass="95180">MSEIGEILCDKKKGLFSWADPKSSDAKLETQRMEVEFLIGSFRGDSDDPPESLDGSDDFSDLSGSGDPLGDIIEELRTYIRSLIDLAPCLERPAPDASTKELEAGPIVSSTVSGPAEIWCRRVIDRYEGIDIGLAKRLGEANWWRFQRVTQRLENAKGGNPDDSSDEGYLKSEEDAIPELPVIPKGAQDQDSGLGTTVAATSLPEAIYSFRTFPKTARADTASQATYTSALSEDPGESDWLQVPPLPEGATLRGSFRCTVCGDKLKNVKSRVDWKYDPLCTFIPINFWLTRCRRHVFTDLEPYICTFQDCTGGISTYSSRKLWADHEFSQHRIKKTWACSDCPRVFSDSGHFQRQINETHGNVYRYARLEALIVAAEKRIPHTYEASICNACRKAHGGDSAGRTSPRAGDGDENGSGSSNQSHSAEIKEAEETCGPEAPLVDTWPGTPNLDFHNPRLLTNSPYEDLSIGGRRLAQDLDRTILSFLEIIDTTDFPECLYFHLEFHPIPMASKDPEAQLAWAEEALVYVDASITYNRRTADDPTVLKLTQVDNQLHKGALTIVYTLACEGHPKAEVLRGLGLEYAKYGLKKDEMEAFECYQRAGLKGYGRAKFRMGMIYEKRKELPNAIGHYQEGVRLEDPASRERLGMMNLLGQHGQKQDYQLGVQLIAFAAQSANTGAPQGAYTYGLLLSRELPGVGVPESVLKPDVALAKEHFKRAALLGMSSAQVRMGKAYERSELGCDFDPRLAIHYNRLAARQGHVEAEAALSRWFLSGHEGLLARNDRAAFDYAMRAARDRYPPAEFQIGHFYEVGIHVKVDLESARLWYVNAAKHGNQDAAGRLESLNERLAKAGGLETGLP</sequence>
<dbReference type="EMBL" id="JAGHQL010000084">
    <property type="protein sequence ID" value="KAH0541224.1"/>
    <property type="molecule type" value="Genomic_DNA"/>
</dbReference>
<dbReference type="AlphaFoldDB" id="A0A9P8L2W1"/>
<feature type="region of interest" description="Disordered" evidence="2">
    <location>
        <begin position="40"/>
        <end position="66"/>
    </location>
</feature>
<evidence type="ECO:0000313" key="4">
    <source>
        <dbReference type="Proteomes" id="UP000698800"/>
    </source>
</evidence>
<dbReference type="Pfam" id="PF08238">
    <property type="entry name" value="Sel1"/>
    <property type="match status" value="6"/>
</dbReference>
<protein>
    <recommendedName>
        <fullName evidence="5">C2H2-type domain-containing protein</fullName>
    </recommendedName>
</protein>
<dbReference type="InterPro" id="IPR006597">
    <property type="entry name" value="Sel1-like"/>
</dbReference>
<evidence type="ECO:0000256" key="2">
    <source>
        <dbReference type="SAM" id="MobiDB-lite"/>
    </source>
</evidence>
<keyword evidence="1" id="KW-0677">Repeat</keyword>
<evidence type="ECO:0008006" key="5">
    <source>
        <dbReference type="Google" id="ProtNLM"/>
    </source>
</evidence>
<dbReference type="InterPro" id="IPR051726">
    <property type="entry name" value="Chitin_Synth_Reg"/>
</dbReference>
<dbReference type="SMART" id="SM00671">
    <property type="entry name" value="SEL1"/>
    <property type="match status" value="7"/>
</dbReference>
<proteinExistence type="predicted"/>
<gene>
    <name evidence="3" type="ORF">FGG08_004280</name>
</gene>
<organism evidence="3 4">
    <name type="scientific">Glutinoglossum americanum</name>
    <dbReference type="NCBI Taxonomy" id="1670608"/>
    <lineage>
        <taxon>Eukaryota</taxon>
        <taxon>Fungi</taxon>
        <taxon>Dikarya</taxon>
        <taxon>Ascomycota</taxon>
        <taxon>Pezizomycotina</taxon>
        <taxon>Geoglossomycetes</taxon>
        <taxon>Geoglossales</taxon>
        <taxon>Geoglossaceae</taxon>
        <taxon>Glutinoglossum</taxon>
    </lineage>
</organism>
<feature type="compositionally biased region" description="Acidic residues" evidence="2">
    <location>
        <begin position="47"/>
        <end position="60"/>
    </location>
</feature>
<name>A0A9P8L2W1_9PEZI</name>
<dbReference type="PANTHER" id="PTHR46430:SF2">
    <property type="entry name" value="CHITIN SYNTHASE REGULATORY FACTOR 4"/>
    <property type="match status" value="1"/>
</dbReference>
<evidence type="ECO:0000256" key="1">
    <source>
        <dbReference type="ARBA" id="ARBA00022737"/>
    </source>
</evidence>
<reference evidence="3" key="1">
    <citation type="submission" date="2021-03" db="EMBL/GenBank/DDBJ databases">
        <title>Comparative genomics and phylogenomic investigation of the class Geoglossomycetes provide insights into ecological specialization and systematics.</title>
        <authorList>
            <person name="Melie T."/>
            <person name="Pirro S."/>
            <person name="Miller A.N."/>
            <person name="Quandt A."/>
        </authorList>
    </citation>
    <scope>NUCLEOTIDE SEQUENCE</scope>
    <source>
        <strain evidence="3">GBOQ0MN5Z8</strain>
    </source>
</reference>
<evidence type="ECO:0000313" key="3">
    <source>
        <dbReference type="EMBL" id="KAH0541224.1"/>
    </source>
</evidence>
<dbReference type="OrthoDB" id="20872at2759"/>